<dbReference type="GO" id="GO:0003677">
    <property type="term" value="F:DNA binding"/>
    <property type="evidence" value="ECO:0007669"/>
    <property type="project" value="InterPro"/>
</dbReference>
<sequence>MLRSLVQKYKKKLLLPTTVITIILFFVIQSQFKSAPPTADVVQPIPFENSFEENQEDTTEYVEDIAIFVEVKGAVNNPGVYELTDGDRVLNAIELAGGYLAMANSKNINHAQRVVDEMVIYVPLEGEEIEASETIESTQSANSNLVNINKADATMLTTLPGVGPAKAEAILAYREGTGNFKEKQDLMNVTGIGQKTFEKLEPLITVK</sequence>
<evidence type="ECO:0000256" key="1">
    <source>
        <dbReference type="SAM" id="Phobius"/>
    </source>
</evidence>
<dbReference type="PANTHER" id="PTHR21180">
    <property type="entry name" value="ENDONUCLEASE/EXONUCLEASE/PHOSPHATASE FAMILY DOMAIN-CONTAINING PROTEIN 1"/>
    <property type="match status" value="1"/>
</dbReference>
<reference evidence="3 4" key="1">
    <citation type="submission" date="2019-05" db="EMBL/GenBank/DDBJ databases">
        <title>Psychrobacillus vulpis sp. nov., a new species isolated from feces of a red fox that inhabits in The Tablas de Daimiel Natural Park, Albacete, Spain.</title>
        <authorList>
            <person name="Rodriguez M."/>
            <person name="Reina J.C."/>
            <person name="Bejar V."/>
            <person name="Llamas I."/>
        </authorList>
    </citation>
    <scope>NUCLEOTIDE SEQUENCE [LARGE SCALE GENOMIC DNA]</scope>
    <source>
        <strain evidence="3 4">NEAU-3TGS17</strain>
    </source>
</reference>
<dbReference type="GO" id="GO:0006281">
    <property type="term" value="P:DNA repair"/>
    <property type="evidence" value="ECO:0007669"/>
    <property type="project" value="InterPro"/>
</dbReference>
<organism evidence="3 4">
    <name type="scientific">Psychrobacillus lasiicapitis</name>
    <dbReference type="NCBI Taxonomy" id="1636719"/>
    <lineage>
        <taxon>Bacteria</taxon>
        <taxon>Bacillati</taxon>
        <taxon>Bacillota</taxon>
        <taxon>Bacilli</taxon>
        <taxon>Bacillales</taxon>
        <taxon>Bacillaceae</taxon>
        <taxon>Psychrobacillus</taxon>
    </lineage>
</organism>
<feature type="domain" description="Helix-hairpin-helix DNA-binding motif class 1" evidence="2">
    <location>
        <begin position="154"/>
        <end position="173"/>
    </location>
</feature>
<comment type="caution">
    <text evidence="3">The sequence shown here is derived from an EMBL/GenBank/DDBJ whole genome shotgun (WGS) entry which is preliminary data.</text>
</comment>
<dbReference type="InterPro" id="IPR019554">
    <property type="entry name" value="Soluble_ligand-bd"/>
</dbReference>
<dbReference type="Proteomes" id="UP000317316">
    <property type="component" value="Unassembled WGS sequence"/>
</dbReference>
<dbReference type="Gene3D" id="1.10.150.310">
    <property type="entry name" value="Tex RuvX-like domain-like"/>
    <property type="match status" value="1"/>
</dbReference>
<dbReference type="GO" id="GO:0015628">
    <property type="term" value="P:protein secretion by the type II secretion system"/>
    <property type="evidence" value="ECO:0007669"/>
    <property type="project" value="TreeGrafter"/>
</dbReference>
<feature type="transmembrane region" description="Helical" evidence="1">
    <location>
        <begin position="12"/>
        <end position="32"/>
    </location>
</feature>
<keyword evidence="1" id="KW-1133">Transmembrane helix</keyword>
<dbReference type="InterPro" id="IPR051675">
    <property type="entry name" value="Endo/Exo/Phosphatase_dom_1"/>
</dbReference>
<evidence type="ECO:0000313" key="3">
    <source>
        <dbReference type="EMBL" id="TQR14604.1"/>
    </source>
</evidence>
<accession>A0A544TAW6</accession>
<protein>
    <submittedName>
        <fullName evidence="3">Competence protein ComEA</fullName>
    </submittedName>
</protein>
<keyword evidence="4" id="KW-1185">Reference proteome</keyword>
<dbReference type="SMART" id="SM00278">
    <property type="entry name" value="HhH1"/>
    <property type="match status" value="2"/>
</dbReference>
<dbReference type="SUPFAM" id="SSF47781">
    <property type="entry name" value="RuvA domain 2-like"/>
    <property type="match status" value="1"/>
</dbReference>
<name>A0A544TAW6_9BACI</name>
<feature type="domain" description="Helix-hairpin-helix DNA-binding motif class 1" evidence="2">
    <location>
        <begin position="184"/>
        <end position="203"/>
    </location>
</feature>
<dbReference type="PANTHER" id="PTHR21180:SF32">
    <property type="entry name" value="ENDONUCLEASE_EXONUCLEASE_PHOSPHATASE FAMILY DOMAIN-CONTAINING PROTEIN 1"/>
    <property type="match status" value="1"/>
</dbReference>
<dbReference type="Gene3D" id="3.10.560.10">
    <property type="entry name" value="Outer membrane lipoprotein wza domain like"/>
    <property type="match status" value="1"/>
</dbReference>
<evidence type="ECO:0000259" key="2">
    <source>
        <dbReference type="SMART" id="SM00278"/>
    </source>
</evidence>
<dbReference type="EMBL" id="VDGH01000004">
    <property type="protein sequence ID" value="TQR14604.1"/>
    <property type="molecule type" value="Genomic_DNA"/>
</dbReference>
<dbReference type="Pfam" id="PF10531">
    <property type="entry name" value="SLBB"/>
    <property type="match status" value="1"/>
</dbReference>
<dbReference type="InterPro" id="IPR010994">
    <property type="entry name" value="RuvA_2-like"/>
</dbReference>
<dbReference type="AlphaFoldDB" id="A0A544TAW6"/>
<dbReference type="GO" id="GO:0015627">
    <property type="term" value="C:type II protein secretion system complex"/>
    <property type="evidence" value="ECO:0007669"/>
    <property type="project" value="TreeGrafter"/>
</dbReference>
<dbReference type="OrthoDB" id="9790239at2"/>
<keyword evidence="1" id="KW-0812">Transmembrane</keyword>
<dbReference type="Pfam" id="PF12836">
    <property type="entry name" value="HHH_3"/>
    <property type="match status" value="1"/>
</dbReference>
<evidence type="ECO:0000313" key="4">
    <source>
        <dbReference type="Proteomes" id="UP000317316"/>
    </source>
</evidence>
<dbReference type="NCBIfam" id="TIGR00426">
    <property type="entry name" value="competence protein ComEA helix-hairpin-helix repeat region"/>
    <property type="match status" value="1"/>
</dbReference>
<dbReference type="InterPro" id="IPR004509">
    <property type="entry name" value="Competence_ComEA_HhH"/>
</dbReference>
<gene>
    <name evidence="3" type="ORF">FG382_07415</name>
</gene>
<keyword evidence="1" id="KW-0472">Membrane</keyword>
<proteinExistence type="predicted"/>
<dbReference type="InterPro" id="IPR003583">
    <property type="entry name" value="Hlx-hairpin-Hlx_DNA-bd_motif"/>
</dbReference>